<dbReference type="OrthoDB" id="3469122at2"/>
<dbReference type="RefSeq" id="WP_110667819.1">
    <property type="nucleotide sequence ID" value="NZ_PYBW01000030.1"/>
</dbReference>
<protein>
    <submittedName>
        <fullName evidence="1">Uncharacterized protein</fullName>
    </submittedName>
</protein>
<keyword evidence="2" id="KW-1185">Reference proteome</keyword>
<sequence length="171" mass="18390">MPTLPHTGLQTPDQPRYEVTSCQELVLLRATPFLATLSCGGRKIGSAQNYGDGYDTEFVPHDGFDVADFARFADACRRDGRTISLSLLLDLLIEEFNVGRSLRAHALQGRTLLREVAPDGTVAISGTIPMPATADDRRRAHAALGLPLATGAATQFWNGTCWEHLAGTPAA</sequence>
<evidence type="ECO:0000313" key="1">
    <source>
        <dbReference type="EMBL" id="PYC82616.1"/>
    </source>
</evidence>
<accession>A0A2V4P059</accession>
<organism evidence="1 2">
    <name type="scientific">Streptomyces tateyamensis</name>
    <dbReference type="NCBI Taxonomy" id="565073"/>
    <lineage>
        <taxon>Bacteria</taxon>
        <taxon>Bacillati</taxon>
        <taxon>Actinomycetota</taxon>
        <taxon>Actinomycetes</taxon>
        <taxon>Kitasatosporales</taxon>
        <taxon>Streptomycetaceae</taxon>
        <taxon>Streptomyces</taxon>
    </lineage>
</organism>
<name>A0A2V4P059_9ACTN</name>
<dbReference type="Proteomes" id="UP000248039">
    <property type="component" value="Unassembled WGS sequence"/>
</dbReference>
<comment type="caution">
    <text evidence="1">The sequence shown here is derived from an EMBL/GenBank/DDBJ whole genome shotgun (WGS) entry which is preliminary data.</text>
</comment>
<dbReference type="AlphaFoldDB" id="A0A2V4P059"/>
<evidence type="ECO:0000313" key="2">
    <source>
        <dbReference type="Proteomes" id="UP000248039"/>
    </source>
</evidence>
<dbReference type="EMBL" id="PYBW01000030">
    <property type="protein sequence ID" value="PYC82616.1"/>
    <property type="molecule type" value="Genomic_DNA"/>
</dbReference>
<proteinExistence type="predicted"/>
<gene>
    <name evidence="1" type="ORF">C7C46_09645</name>
</gene>
<reference evidence="1 2" key="1">
    <citation type="submission" date="2018-03" db="EMBL/GenBank/DDBJ databases">
        <title>Bioinformatic expansion and discovery of thiopeptide antibiotics.</title>
        <authorList>
            <person name="Schwalen C.J."/>
            <person name="Hudson G.A."/>
            <person name="Mitchell D.A."/>
        </authorList>
    </citation>
    <scope>NUCLEOTIDE SEQUENCE [LARGE SCALE GENOMIC DNA]</scope>
    <source>
        <strain evidence="1 2">ATCC 21389</strain>
    </source>
</reference>